<dbReference type="Proteomes" id="UP000070089">
    <property type="component" value="Unassembled WGS sequence"/>
</dbReference>
<dbReference type="Gene3D" id="1.10.30.10">
    <property type="entry name" value="High mobility group box domain"/>
    <property type="match status" value="1"/>
</dbReference>
<comment type="subcellular location">
    <subcellularLocation>
        <location evidence="1">Nucleus</location>
    </subcellularLocation>
</comment>
<gene>
    <name evidence="6" type="ORF">QR46_2955</name>
</gene>
<dbReference type="InterPro" id="IPR051762">
    <property type="entry name" value="UBF1"/>
</dbReference>
<dbReference type="GO" id="GO:0003677">
    <property type="term" value="F:DNA binding"/>
    <property type="evidence" value="ECO:0007669"/>
    <property type="project" value="UniProtKB-UniRule"/>
</dbReference>
<evidence type="ECO:0000256" key="1">
    <source>
        <dbReference type="ARBA" id="ARBA00004123"/>
    </source>
</evidence>
<dbReference type="AlphaFoldDB" id="A0A132NTT0"/>
<dbReference type="GO" id="GO:0005634">
    <property type="term" value="C:nucleus"/>
    <property type="evidence" value="ECO:0007669"/>
    <property type="project" value="UniProtKB-SubCell"/>
</dbReference>
<dbReference type="PANTHER" id="PTHR46318">
    <property type="entry name" value="UPSTREAM BINDING TRANSCRIPTION FACTOR"/>
    <property type="match status" value="1"/>
</dbReference>
<keyword evidence="2 4" id="KW-0238">DNA-binding</keyword>
<dbReference type="InterPro" id="IPR009071">
    <property type="entry name" value="HMG_box_dom"/>
</dbReference>
<dbReference type="PROSITE" id="PS50118">
    <property type="entry name" value="HMG_BOX_2"/>
    <property type="match status" value="1"/>
</dbReference>
<evidence type="ECO:0000256" key="3">
    <source>
        <dbReference type="ARBA" id="ARBA00023242"/>
    </source>
</evidence>
<evidence type="ECO:0000313" key="7">
    <source>
        <dbReference type="Proteomes" id="UP000070089"/>
    </source>
</evidence>
<evidence type="ECO:0000259" key="5">
    <source>
        <dbReference type="PROSITE" id="PS50118"/>
    </source>
</evidence>
<name>A0A132NTT0_GIAIN</name>
<evidence type="ECO:0000256" key="4">
    <source>
        <dbReference type="PROSITE-ProRule" id="PRU00267"/>
    </source>
</evidence>
<evidence type="ECO:0000313" key="6">
    <source>
        <dbReference type="EMBL" id="KWX13082.1"/>
    </source>
</evidence>
<dbReference type="OrthoDB" id="1919336at2759"/>
<accession>A0A132NTT0</accession>
<keyword evidence="3 4" id="KW-0539">Nucleus</keyword>
<dbReference type="SMART" id="SM00398">
    <property type="entry name" value="HMG"/>
    <property type="match status" value="1"/>
</dbReference>
<protein>
    <submittedName>
        <fullName evidence="6">High mobility group protein</fullName>
    </submittedName>
</protein>
<dbReference type="VEuPathDB" id="GiardiaDB:QR46_2955"/>
<organism evidence="6 7">
    <name type="scientific">Giardia duodenalis assemblage B</name>
    <dbReference type="NCBI Taxonomy" id="1394984"/>
    <lineage>
        <taxon>Eukaryota</taxon>
        <taxon>Metamonada</taxon>
        <taxon>Diplomonadida</taxon>
        <taxon>Hexamitidae</taxon>
        <taxon>Giardiinae</taxon>
        <taxon>Giardia</taxon>
    </lineage>
</organism>
<sequence>MAKHKDLKNKPVKPLTAFFIYFKEQSVGMTEKSSIEKSRILGQKWKELSDKERQHYCDIYERNMKAYNTDLANWYHAHPEDKIADEEKAINAKHKNKAKQSIAREKEIAMFFAIGHMRKHAMLTGDTLEYNERLAKILKSRFYMLSDADKHVWEKFWDKMDPARQEEIITLYKSWKGAKSPAK</sequence>
<dbReference type="EMBL" id="JXTI01000085">
    <property type="protein sequence ID" value="KWX13082.1"/>
    <property type="molecule type" value="Genomic_DNA"/>
</dbReference>
<proteinExistence type="predicted"/>
<evidence type="ECO:0000256" key="2">
    <source>
        <dbReference type="ARBA" id="ARBA00023125"/>
    </source>
</evidence>
<feature type="domain" description="HMG box" evidence="5">
    <location>
        <begin position="11"/>
        <end position="75"/>
    </location>
</feature>
<dbReference type="InterPro" id="IPR036910">
    <property type="entry name" value="HMG_box_dom_sf"/>
</dbReference>
<reference evidence="6 7" key="1">
    <citation type="journal article" date="2015" name="Mol. Biochem. Parasitol.">
        <title>Identification of polymorphic genes for use in assemblage B genotyping assays through comparative genomics of multiple assemblage B Giardia duodenalis isolates.</title>
        <authorList>
            <person name="Wielinga C."/>
            <person name="Thompson R.C."/>
            <person name="Monis P."/>
            <person name="Ryan U."/>
        </authorList>
    </citation>
    <scope>NUCLEOTIDE SEQUENCE [LARGE SCALE GENOMIC DNA]</scope>
    <source>
        <strain evidence="6 7">BAH15c1</strain>
    </source>
</reference>
<comment type="caution">
    <text evidence="6">The sequence shown here is derived from an EMBL/GenBank/DDBJ whole genome shotgun (WGS) entry which is preliminary data.</text>
</comment>
<dbReference type="Pfam" id="PF00505">
    <property type="entry name" value="HMG_box"/>
    <property type="match status" value="1"/>
</dbReference>
<dbReference type="SUPFAM" id="SSF47095">
    <property type="entry name" value="HMG-box"/>
    <property type="match status" value="1"/>
</dbReference>
<feature type="DNA-binding region" description="HMG box" evidence="4">
    <location>
        <begin position="11"/>
        <end position="75"/>
    </location>
</feature>